<dbReference type="SUPFAM" id="SSF88659">
    <property type="entry name" value="Sigma3 and sigma4 domains of RNA polymerase sigma factors"/>
    <property type="match status" value="1"/>
</dbReference>
<evidence type="ECO:0000259" key="5">
    <source>
        <dbReference type="Pfam" id="PF04542"/>
    </source>
</evidence>
<dbReference type="InterPro" id="IPR007627">
    <property type="entry name" value="RNA_pol_sigma70_r2"/>
</dbReference>
<dbReference type="Pfam" id="PF08281">
    <property type="entry name" value="Sigma70_r4_2"/>
    <property type="match status" value="1"/>
</dbReference>
<dbReference type="PANTHER" id="PTHR43133:SF46">
    <property type="entry name" value="RNA POLYMERASE SIGMA-70 FACTOR ECF SUBFAMILY"/>
    <property type="match status" value="1"/>
</dbReference>
<evidence type="ECO:0000256" key="2">
    <source>
        <dbReference type="ARBA" id="ARBA00023015"/>
    </source>
</evidence>
<dbReference type="Gene3D" id="1.10.10.10">
    <property type="entry name" value="Winged helix-like DNA-binding domain superfamily/Winged helix DNA-binding domain"/>
    <property type="match status" value="1"/>
</dbReference>
<evidence type="ECO:0000313" key="7">
    <source>
        <dbReference type="EMBL" id="PSR56176.1"/>
    </source>
</evidence>
<keyword evidence="2" id="KW-0805">Transcription regulation</keyword>
<accession>A0A2T2YKY2</accession>
<dbReference type="GO" id="GO:0006352">
    <property type="term" value="P:DNA-templated transcription initiation"/>
    <property type="evidence" value="ECO:0007669"/>
    <property type="project" value="InterPro"/>
</dbReference>
<dbReference type="InterPro" id="IPR013324">
    <property type="entry name" value="RNA_pol_sigma_r3/r4-like"/>
</dbReference>
<comment type="caution">
    <text evidence="7">The sequence shown here is derived from an EMBL/GenBank/DDBJ whole genome shotgun (WGS) entry which is preliminary data.</text>
</comment>
<name>A0A2T2YKY2_9BACT</name>
<dbReference type="InterPro" id="IPR014284">
    <property type="entry name" value="RNA_pol_sigma-70_dom"/>
</dbReference>
<evidence type="ECO:0000256" key="1">
    <source>
        <dbReference type="ARBA" id="ARBA00010641"/>
    </source>
</evidence>
<dbReference type="EMBL" id="PYFT01000001">
    <property type="protein sequence ID" value="PSR56176.1"/>
    <property type="molecule type" value="Genomic_DNA"/>
</dbReference>
<dbReference type="InterPro" id="IPR013325">
    <property type="entry name" value="RNA_pol_sigma_r2"/>
</dbReference>
<protein>
    <submittedName>
        <fullName evidence="7">Sigma-70 family RNA polymerase sigma factor</fullName>
    </submittedName>
</protein>
<dbReference type="CDD" id="cd06171">
    <property type="entry name" value="Sigma70_r4"/>
    <property type="match status" value="1"/>
</dbReference>
<dbReference type="PANTHER" id="PTHR43133">
    <property type="entry name" value="RNA POLYMERASE ECF-TYPE SIGMA FACTO"/>
    <property type="match status" value="1"/>
</dbReference>
<dbReference type="InterPro" id="IPR013249">
    <property type="entry name" value="RNA_pol_sigma70_r4_t2"/>
</dbReference>
<comment type="similarity">
    <text evidence="1">Belongs to the sigma-70 factor family. ECF subfamily.</text>
</comment>
<evidence type="ECO:0000313" key="8">
    <source>
        <dbReference type="Proteomes" id="UP000240357"/>
    </source>
</evidence>
<dbReference type="InterPro" id="IPR036388">
    <property type="entry name" value="WH-like_DNA-bd_sf"/>
</dbReference>
<gene>
    <name evidence="7" type="ORF">AHMF7605_23060</name>
</gene>
<organism evidence="7 8">
    <name type="scientific">Adhaeribacter arboris</name>
    <dbReference type="NCBI Taxonomy" id="2072846"/>
    <lineage>
        <taxon>Bacteria</taxon>
        <taxon>Pseudomonadati</taxon>
        <taxon>Bacteroidota</taxon>
        <taxon>Cytophagia</taxon>
        <taxon>Cytophagales</taxon>
        <taxon>Hymenobacteraceae</taxon>
        <taxon>Adhaeribacter</taxon>
    </lineage>
</organism>
<evidence type="ECO:0000259" key="6">
    <source>
        <dbReference type="Pfam" id="PF08281"/>
    </source>
</evidence>
<feature type="domain" description="RNA polymerase sigma-70 region 2" evidence="5">
    <location>
        <begin position="42"/>
        <end position="108"/>
    </location>
</feature>
<reference evidence="7 8" key="1">
    <citation type="submission" date="2018-03" db="EMBL/GenBank/DDBJ databases">
        <title>Adhaeribacter sp. HMF7605 Genome sequencing and assembly.</title>
        <authorList>
            <person name="Kang H."/>
            <person name="Kang J."/>
            <person name="Cha I."/>
            <person name="Kim H."/>
            <person name="Joh K."/>
        </authorList>
    </citation>
    <scope>NUCLEOTIDE SEQUENCE [LARGE SCALE GENOMIC DNA]</scope>
    <source>
        <strain evidence="7 8">HMF7605</strain>
    </source>
</reference>
<dbReference type="NCBIfam" id="TIGR02937">
    <property type="entry name" value="sigma70-ECF"/>
    <property type="match status" value="1"/>
</dbReference>
<dbReference type="Gene3D" id="1.10.1740.10">
    <property type="match status" value="1"/>
</dbReference>
<evidence type="ECO:0000256" key="3">
    <source>
        <dbReference type="ARBA" id="ARBA00023082"/>
    </source>
</evidence>
<dbReference type="SUPFAM" id="SSF88946">
    <property type="entry name" value="Sigma2 domain of RNA polymerase sigma factors"/>
    <property type="match status" value="1"/>
</dbReference>
<dbReference type="Pfam" id="PF04542">
    <property type="entry name" value="Sigma70_r2"/>
    <property type="match status" value="1"/>
</dbReference>
<feature type="domain" description="RNA polymerase sigma factor 70 region 4 type 2" evidence="6">
    <location>
        <begin position="140"/>
        <end position="189"/>
    </location>
</feature>
<sequence>MALIIPISAIPSSSCPQVANLTEPEIWEGMRQGDEAALAQLHKTYYKSLFRYGVKLSQNAAISEDCLQDLFANLWATRQQISAVQSVKFYLFTSYRRLVLLHIKKQQKLLHPFFNQDPAIVFSAEEITMRSEADHEIAQKLIFLLNSLPKRQREVLYLRFYEDLSLTEIAQLMDLSYQSVLNYTQRALTNIRQRPEIAALLSRSSLKLVTS</sequence>
<keyword evidence="4" id="KW-0804">Transcription</keyword>
<dbReference type="GO" id="GO:0016987">
    <property type="term" value="F:sigma factor activity"/>
    <property type="evidence" value="ECO:0007669"/>
    <property type="project" value="UniProtKB-KW"/>
</dbReference>
<dbReference type="AlphaFoldDB" id="A0A2T2YKY2"/>
<proteinExistence type="inferred from homology"/>
<dbReference type="GO" id="GO:0003677">
    <property type="term" value="F:DNA binding"/>
    <property type="evidence" value="ECO:0007669"/>
    <property type="project" value="InterPro"/>
</dbReference>
<dbReference type="RefSeq" id="WP_106932354.1">
    <property type="nucleotide sequence ID" value="NZ_PYFT01000001.1"/>
</dbReference>
<dbReference type="OrthoDB" id="9150024at2"/>
<keyword evidence="8" id="KW-1185">Reference proteome</keyword>
<evidence type="ECO:0000256" key="4">
    <source>
        <dbReference type="ARBA" id="ARBA00023163"/>
    </source>
</evidence>
<dbReference type="InterPro" id="IPR039425">
    <property type="entry name" value="RNA_pol_sigma-70-like"/>
</dbReference>
<keyword evidence="3" id="KW-0731">Sigma factor</keyword>
<dbReference type="Proteomes" id="UP000240357">
    <property type="component" value="Unassembled WGS sequence"/>
</dbReference>